<dbReference type="InterPro" id="IPR028087">
    <property type="entry name" value="Tad_N"/>
</dbReference>
<organism evidence="3 4">
    <name type="scientific">Novosphingobium endophyticum</name>
    <dbReference type="NCBI Taxonomy" id="1955250"/>
    <lineage>
        <taxon>Bacteria</taxon>
        <taxon>Pseudomonadati</taxon>
        <taxon>Pseudomonadota</taxon>
        <taxon>Alphaproteobacteria</taxon>
        <taxon>Sphingomonadales</taxon>
        <taxon>Sphingomonadaceae</taxon>
        <taxon>Novosphingobium</taxon>
    </lineage>
</organism>
<evidence type="ECO:0000256" key="1">
    <source>
        <dbReference type="SAM" id="Phobius"/>
    </source>
</evidence>
<dbReference type="EMBL" id="BMHK01000001">
    <property type="protein sequence ID" value="GGB86123.1"/>
    <property type="molecule type" value="Genomic_DNA"/>
</dbReference>
<evidence type="ECO:0000259" key="2">
    <source>
        <dbReference type="Pfam" id="PF13400"/>
    </source>
</evidence>
<sequence>MKCSRGAVSPMVALMLVPILGTTALAVDAGYWYYVQRSMQNAADSAAIAAASTGDDDYVQLAKGTTASYGFVDGENNITVGASRVTCPSGTGTCTQVAISYISPLFFSPIVQFTGDSNGGTGQGVAALAVAGDSNGGASHEFCIVALSSTPGDGILANGVPHANLNGCDIFSNSAIQCTGHNLNAGSAIAVGTSDVCGVEQIEGAEPLEDPYEDRGDNIPADPCGGTPANYPQAFASGNTSDTLSPTNKIAGSYGWAGNKIFCGDVVLTGDVNISNVTLVIMNGRLITNSHKLTANSSTLVFSGDNNPLYHHYPTDHVNSNKNVGGSTIEVAAPTSGDWSGVAIYQDPSLTTNVDVQESGNTPAYNLSGLFYAPNADVAFWGVVNKAGTGYNCFVLVAGTVDIRGTGQIYANATDQCDDAGLDVPTDGTGAGGPKWLVK</sequence>
<gene>
    <name evidence="3" type="ORF">GCM10011494_00500</name>
</gene>
<proteinExistence type="predicted"/>
<reference evidence="3" key="2">
    <citation type="submission" date="2020-09" db="EMBL/GenBank/DDBJ databases">
        <authorList>
            <person name="Sun Q."/>
            <person name="Zhou Y."/>
        </authorList>
    </citation>
    <scope>NUCLEOTIDE SEQUENCE</scope>
    <source>
        <strain evidence="3">CGMCC 1.15095</strain>
    </source>
</reference>
<accession>A0A916TNV6</accession>
<keyword evidence="1" id="KW-1133">Transmembrane helix</keyword>
<comment type="caution">
    <text evidence="3">The sequence shown here is derived from an EMBL/GenBank/DDBJ whole genome shotgun (WGS) entry which is preliminary data.</text>
</comment>
<protein>
    <recommendedName>
        <fullName evidence="2">Putative Flp pilus-assembly TadG-like N-terminal domain-containing protein</fullName>
    </recommendedName>
</protein>
<evidence type="ECO:0000313" key="4">
    <source>
        <dbReference type="Proteomes" id="UP000608154"/>
    </source>
</evidence>
<keyword evidence="1" id="KW-0812">Transmembrane</keyword>
<keyword evidence="1" id="KW-0472">Membrane</keyword>
<evidence type="ECO:0000313" key="3">
    <source>
        <dbReference type="EMBL" id="GGB86123.1"/>
    </source>
</evidence>
<feature type="transmembrane region" description="Helical" evidence="1">
    <location>
        <begin position="12"/>
        <end position="34"/>
    </location>
</feature>
<dbReference type="Pfam" id="PF13400">
    <property type="entry name" value="Tad"/>
    <property type="match status" value="1"/>
</dbReference>
<feature type="domain" description="Putative Flp pilus-assembly TadG-like N-terminal" evidence="2">
    <location>
        <begin position="6"/>
        <end position="52"/>
    </location>
</feature>
<name>A0A916TNV6_9SPHN</name>
<dbReference type="Proteomes" id="UP000608154">
    <property type="component" value="Unassembled WGS sequence"/>
</dbReference>
<keyword evidence="4" id="KW-1185">Reference proteome</keyword>
<reference evidence="3" key="1">
    <citation type="journal article" date="2014" name="Int. J. Syst. Evol. Microbiol.">
        <title>Complete genome sequence of Corynebacterium casei LMG S-19264T (=DSM 44701T), isolated from a smear-ripened cheese.</title>
        <authorList>
            <consortium name="US DOE Joint Genome Institute (JGI-PGF)"/>
            <person name="Walter F."/>
            <person name="Albersmeier A."/>
            <person name="Kalinowski J."/>
            <person name="Ruckert C."/>
        </authorList>
    </citation>
    <scope>NUCLEOTIDE SEQUENCE</scope>
    <source>
        <strain evidence="3">CGMCC 1.15095</strain>
    </source>
</reference>
<dbReference type="AlphaFoldDB" id="A0A916TNV6"/>